<dbReference type="InterPro" id="IPR013766">
    <property type="entry name" value="Thioredoxin_domain"/>
</dbReference>
<dbReference type="PROSITE" id="PS51352">
    <property type="entry name" value="THIOREDOXIN_2"/>
    <property type="match status" value="1"/>
</dbReference>
<comment type="subcellular location">
    <subcellularLocation>
        <location evidence="1">Cell envelope</location>
    </subcellularLocation>
</comment>
<dbReference type="Proteomes" id="UP001319045">
    <property type="component" value="Chromosome"/>
</dbReference>
<evidence type="ECO:0000256" key="1">
    <source>
        <dbReference type="ARBA" id="ARBA00004196"/>
    </source>
</evidence>
<evidence type="ECO:0000256" key="4">
    <source>
        <dbReference type="ARBA" id="ARBA00023284"/>
    </source>
</evidence>
<dbReference type="SUPFAM" id="SSF52833">
    <property type="entry name" value="Thioredoxin-like"/>
    <property type="match status" value="1"/>
</dbReference>
<dbReference type="RefSeq" id="WP_207154654.1">
    <property type="nucleotide sequence ID" value="NZ_AP024484.1"/>
</dbReference>
<keyword evidence="8" id="KW-1185">Reference proteome</keyword>
<evidence type="ECO:0000256" key="5">
    <source>
        <dbReference type="SAM" id="SignalP"/>
    </source>
</evidence>
<keyword evidence="2" id="KW-0201">Cytochrome c-type biogenesis</keyword>
<dbReference type="InterPro" id="IPR036249">
    <property type="entry name" value="Thioredoxin-like_sf"/>
</dbReference>
<name>A0ABM7NVE5_9BACT</name>
<organism evidence="7 8">
    <name type="scientific">Prevotella herbatica</name>
    <dbReference type="NCBI Taxonomy" id="2801997"/>
    <lineage>
        <taxon>Bacteria</taxon>
        <taxon>Pseudomonadati</taxon>
        <taxon>Bacteroidota</taxon>
        <taxon>Bacteroidia</taxon>
        <taxon>Bacteroidales</taxon>
        <taxon>Prevotellaceae</taxon>
        <taxon>Prevotella</taxon>
    </lineage>
</organism>
<dbReference type="PANTHER" id="PTHR42852:SF6">
    <property type="entry name" value="THIOL:DISULFIDE INTERCHANGE PROTEIN DSBE"/>
    <property type="match status" value="1"/>
</dbReference>
<evidence type="ECO:0000256" key="3">
    <source>
        <dbReference type="ARBA" id="ARBA00023157"/>
    </source>
</evidence>
<dbReference type="EMBL" id="AP024484">
    <property type="protein sequence ID" value="BCS84484.1"/>
    <property type="molecule type" value="Genomic_DNA"/>
</dbReference>
<feature type="domain" description="Thioredoxin" evidence="6">
    <location>
        <begin position="520"/>
        <end position="683"/>
    </location>
</feature>
<dbReference type="PANTHER" id="PTHR42852">
    <property type="entry name" value="THIOL:DISULFIDE INTERCHANGE PROTEIN DSBE"/>
    <property type="match status" value="1"/>
</dbReference>
<feature type="chain" id="PRO_5047278070" description="Thioredoxin domain-containing protein" evidence="5">
    <location>
        <begin position="19"/>
        <end position="683"/>
    </location>
</feature>
<evidence type="ECO:0000256" key="2">
    <source>
        <dbReference type="ARBA" id="ARBA00022748"/>
    </source>
</evidence>
<evidence type="ECO:0000313" key="8">
    <source>
        <dbReference type="Proteomes" id="UP001319045"/>
    </source>
</evidence>
<gene>
    <name evidence="7" type="ORF">prwr041_03770</name>
</gene>
<dbReference type="Pfam" id="PF08534">
    <property type="entry name" value="Redoxin"/>
    <property type="match status" value="1"/>
</dbReference>
<proteinExistence type="predicted"/>
<evidence type="ECO:0000259" key="6">
    <source>
        <dbReference type="PROSITE" id="PS51352"/>
    </source>
</evidence>
<keyword evidence="5" id="KW-0732">Signal</keyword>
<dbReference type="InterPro" id="IPR013740">
    <property type="entry name" value="Redoxin"/>
</dbReference>
<dbReference type="Gene3D" id="3.40.30.10">
    <property type="entry name" value="Glutaredoxin"/>
    <property type="match status" value="1"/>
</dbReference>
<evidence type="ECO:0000313" key="7">
    <source>
        <dbReference type="EMBL" id="BCS84484.1"/>
    </source>
</evidence>
<reference evidence="7 8" key="1">
    <citation type="journal article" date="2022" name="Int. J. Syst. Evol. Microbiol.">
        <title>Prevotella herbatica sp. nov., a plant polysaccharide-decomposing anaerobic bacterium isolated from a methanogenic reactor.</title>
        <authorList>
            <person name="Uek A."/>
            <person name="Tonouchi A."/>
            <person name="Kaku N."/>
            <person name="Ueki K."/>
        </authorList>
    </citation>
    <scope>NUCLEOTIDE SEQUENCE [LARGE SCALE GENOMIC DNA]</scope>
    <source>
        <strain evidence="7 8">WR041</strain>
    </source>
</reference>
<keyword evidence="4" id="KW-0676">Redox-active center</keyword>
<protein>
    <recommendedName>
        <fullName evidence="6">Thioredoxin domain-containing protein</fullName>
    </recommendedName>
</protein>
<feature type="signal peptide" evidence="5">
    <location>
        <begin position="1"/>
        <end position="18"/>
    </location>
</feature>
<accession>A0ABM7NVE5</accession>
<dbReference type="InterPro" id="IPR050553">
    <property type="entry name" value="Thioredoxin_ResA/DsbE_sf"/>
</dbReference>
<keyword evidence="3" id="KW-1015">Disulfide bond</keyword>
<sequence length="683" mass="79163">MKRILLFLFVVFSLSTVAKQKIKNPEVEYTPTWIEIQAIEQTNDATILHCTLHNLPNYGVRIDDKTVLQDAQSSKSFKLLRTDSVKTNEVILMPQSGSKSCVLYFEPLSKNVKLFNMIEPGTPPYEQTYGIQLKSTNKKQSNKTLIDNQAKAADDYLKLPSKNSDWTFDPSRYKDLDFCKSQPATLRIHVAHLPNVLRKDFGVMSAKFENQFNRKENIIPCELNKDNCVEFQIPLNAPQFVSIMPIMENVYVQGGDTLDLYTTAECNSYRRVRYKSFCGNSESAMINTLIPVLMKKLINKEYDYHFIEGALKQGNEGVKKALKELSDKTIELIESDKMHQIIRDTPLSIYGKDLLMTCTLCQYLTTMEDMMMYYNGNRYIKITKADGSIEQKLDSTFIPLDYESIYRPLLKYKSLLYDNPLVISESQQWTFLNRTLYGPLFLKIGIRFHPEQYYLSKDIKKPSEEFNMEGTFMNDLYISQKAANRYNYLLNDYKLGKCDSTRLLAEEMQTTNDLMKMHYPKVAYSVMDGYRNVVKTTEGNNTTKDITETWTPAQKALWDKLTSQYHGNLILIDFWGIHCGPCRQGMLNMRQNVEEMKNEKIKFLYVCDETDSPRDKAEKWMSESKINGEHIYVTSSEWTQLQAMFSFTAIPRAALIGRDGKIIQYTFDVYLNIGNLKELLNKF</sequence>